<gene>
    <name evidence="2" type="ORF">NDU88_003813</name>
</gene>
<accession>A0AAV7RDZ9</accession>
<dbReference type="EMBL" id="JANPWB010000009">
    <property type="protein sequence ID" value="KAJ1151026.1"/>
    <property type="molecule type" value="Genomic_DNA"/>
</dbReference>
<name>A0AAV7RDZ9_PLEWA</name>
<dbReference type="Proteomes" id="UP001066276">
    <property type="component" value="Chromosome 5"/>
</dbReference>
<feature type="compositionally biased region" description="Basic and acidic residues" evidence="1">
    <location>
        <begin position="77"/>
        <end position="92"/>
    </location>
</feature>
<evidence type="ECO:0000313" key="3">
    <source>
        <dbReference type="Proteomes" id="UP001066276"/>
    </source>
</evidence>
<protein>
    <submittedName>
        <fullName evidence="2">Uncharacterized protein</fullName>
    </submittedName>
</protein>
<feature type="compositionally biased region" description="Basic and acidic residues" evidence="1">
    <location>
        <begin position="115"/>
        <end position="135"/>
    </location>
</feature>
<sequence>MKIINKFVASSFLAFKRETLGKGAGRRRSSWREKTPRQTTKTPLRGGTERRRNRDRRKPWKTTADPGEPNERAATLQEKRGLSRYGVRDKGNRARGRRREVTKGATKGKGTKWGALERKEDRRESEKDKNSKEKYIYIYMNPEKREKKRTLRKEGKDNKDRNRTTPKRTREE</sequence>
<dbReference type="AlphaFoldDB" id="A0AAV7RDZ9"/>
<feature type="compositionally biased region" description="Basic and acidic residues" evidence="1">
    <location>
        <begin position="152"/>
        <end position="172"/>
    </location>
</feature>
<comment type="caution">
    <text evidence="2">The sequence shown here is derived from an EMBL/GenBank/DDBJ whole genome shotgun (WGS) entry which is preliminary data.</text>
</comment>
<proteinExistence type="predicted"/>
<evidence type="ECO:0000313" key="2">
    <source>
        <dbReference type="EMBL" id="KAJ1151026.1"/>
    </source>
</evidence>
<feature type="region of interest" description="Disordered" evidence="1">
    <location>
        <begin position="18"/>
        <end position="172"/>
    </location>
</feature>
<evidence type="ECO:0000256" key="1">
    <source>
        <dbReference type="SAM" id="MobiDB-lite"/>
    </source>
</evidence>
<reference evidence="2" key="1">
    <citation type="journal article" date="2022" name="bioRxiv">
        <title>Sequencing and chromosome-scale assembly of the giantPleurodeles waltlgenome.</title>
        <authorList>
            <person name="Brown T."/>
            <person name="Elewa A."/>
            <person name="Iarovenko S."/>
            <person name="Subramanian E."/>
            <person name="Araus A.J."/>
            <person name="Petzold A."/>
            <person name="Susuki M."/>
            <person name="Suzuki K.-i.T."/>
            <person name="Hayashi T."/>
            <person name="Toyoda A."/>
            <person name="Oliveira C."/>
            <person name="Osipova E."/>
            <person name="Leigh N.D."/>
            <person name="Simon A."/>
            <person name="Yun M.H."/>
        </authorList>
    </citation>
    <scope>NUCLEOTIDE SEQUENCE</scope>
    <source>
        <strain evidence="2">20211129_DDA</strain>
        <tissue evidence="2">Liver</tissue>
    </source>
</reference>
<organism evidence="2 3">
    <name type="scientific">Pleurodeles waltl</name>
    <name type="common">Iberian ribbed newt</name>
    <dbReference type="NCBI Taxonomy" id="8319"/>
    <lineage>
        <taxon>Eukaryota</taxon>
        <taxon>Metazoa</taxon>
        <taxon>Chordata</taxon>
        <taxon>Craniata</taxon>
        <taxon>Vertebrata</taxon>
        <taxon>Euteleostomi</taxon>
        <taxon>Amphibia</taxon>
        <taxon>Batrachia</taxon>
        <taxon>Caudata</taxon>
        <taxon>Salamandroidea</taxon>
        <taxon>Salamandridae</taxon>
        <taxon>Pleurodelinae</taxon>
        <taxon>Pleurodeles</taxon>
    </lineage>
</organism>
<keyword evidence="3" id="KW-1185">Reference proteome</keyword>